<dbReference type="EC" id="2.7.7.89" evidence="1"/>
<name>A0ACD5HCT8_9PROT</name>
<evidence type="ECO:0000313" key="2">
    <source>
        <dbReference type="Proteomes" id="UP001195965"/>
    </source>
</evidence>
<proteinExistence type="predicted"/>
<organism evidence="1 2">
    <name type="scientific">Acidithiobacillus montserratensis</name>
    <dbReference type="NCBI Taxonomy" id="2729135"/>
    <lineage>
        <taxon>Bacteria</taxon>
        <taxon>Pseudomonadati</taxon>
        <taxon>Pseudomonadota</taxon>
        <taxon>Acidithiobacillia</taxon>
        <taxon>Acidithiobacillales</taxon>
        <taxon>Acidithiobacillaceae</taxon>
        <taxon>Acidithiobacillus</taxon>
    </lineage>
</organism>
<sequence length="953" mass="107937">MTESTLPALLTQGLSSIPVDQDIISEMANTVWKTLSSSQRQVLLNAPADFFRHWLQVACASPFLRQYLQRYPARLLELAEGHITPFPDVENADAETFGTALRRYRNARMIEILWQDRMAGEQLSDTVAALSNLAETCLQQACEYGLKLLENKHGRPLNAAGEPVYFSVIAMGKLGGKELNVSSDIDLIFCFSENGCSDGPRPLENSEYFSRLGRWLIQTLDQQLAEGFCFRVDMRLRPFGEAGPLCISATAMEHYYQVHGRGWERYAFIKARPVAGDLSFGKRLLDMLRPFVYRRYLDFTALQGLREVKALMDAEQGESRQDIKKGQGGIREIEFICQSLQIIHGGRHPQLRDSNTLSTLNTLNEMGLLPAADFHLLGKAYAFLRNTEHCLQMVQDQQTQQLPRSECEWQRLACAMHYPEVNSFRADLDQLRQQVHQIFVQTLAPQDGLSSNAVEQGQQLWQYAQNHALDLLPEELLQSLHFSCPSESWARLWRFAHSRDVSLRLSTLGRQRVDQLLPQILEICGQEENADALLQHFLNLLEAILSKANYLALLAENPRYLAHCSALLHSPWLAQQLARFPLLLDDMFSPQHPSGEWSSILQAQLANAEDQEERMDTLRRFKNGEQVRLAASFWTRQLPVEDLLGQLSTLAQLSLQTALGWAQEEMERRHGCICAGDGQPAAFAVIALGKLGGQEMGFASDLDLIYIYDAPPDAESDGPAPLLASTWFARLGQRLIHLLSTLTRAGVLYEIDMRLRPSGQSGPLVSSLEAFRHYQQQSAWIWEHQALTRARWVAGDRQLGVHFEALRREILCNPRDSTTLQSAVRDMRKRIFDNKNIASGAFHLKLSPGALTDIEFLVQFAMLSACPQQPELCQNTGTAAAIRALMKSGLWDLQRGAALLHAWQLYRQVENERWLNLQENNVHADDSTHWDALQEASQQVRHVWQEWIGSYTD</sequence>
<keyword evidence="1" id="KW-0808">Transferase</keyword>
<reference evidence="1 2" key="1">
    <citation type="journal article" date="2021" name="ISME J.">
        <title>Genomic evolution of the class Acidithiobacillia: deep-branching Proteobacteria living in extreme acidic conditions.</title>
        <authorList>
            <person name="Moya-Beltran A."/>
            <person name="Beard S."/>
            <person name="Rojas-Villalobos C."/>
            <person name="Issotta F."/>
            <person name="Gallardo Y."/>
            <person name="Ulloa R."/>
            <person name="Giaveno A."/>
            <person name="Degli Esposti M."/>
            <person name="Johnson D.B."/>
            <person name="Quatrini R."/>
        </authorList>
    </citation>
    <scope>NUCLEOTIDE SEQUENCE [LARGE SCALE GENOMIC DNA]</scope>
    <source>
        <strain evidence="1 2">GG1-14</strain>
    </source>
</reference>
<keyword evidence="1" id="KW-0548">Nucleotidyltransferase</keyword>
<keyword evidence="2" id="KW-1185">Reference proteome</keyword>
<evidence type="ECO:0000313" key="1">
    <source>
        <dbReference type="EMBL" id="XRI72709.1"/>
    </source>
</evidence>
<dbReference type="EMBL" id="CP127526">
    <property type="protein sequence ID" value="XRI72709.1"/>
    <property type="molecule type" value="Genomic_DNA"/>
</dbReference>
<keyword evidence="1" id="KW-0436">Ligase</keyword>
<gene>
    <name evidence="1" type="primary">glnE</name>
    <name evidence="1" type="ORF">HHS34_009660</name>
</gene>
<protein>
    <submittedName>
        <fullName evidence="1">Bifunctional [glutamate--ammonia ligase]-adenylyl-L-tyrosine phosphorylase/[glutamate--ammonia-ligase] adenylyltransferase</fullName>
        <ecNumber evidence="1">2.7.7.42</ecNumber>
        <ecNumber evidence="1">2.7.7.89</ecNumber>
    </submittedName>
</protein>
<accession>A0ACD5HCT8</accession>
<dbReference type="Proteomes" id="UP001195965">
    <property type="component" value="Chromosome"/>
</dbReference>
<dbReference type="EC" id="2.7.7.42" evidence="1"/>